<organism evidence="3 4">
    <name type="scientific">Mariniflexile ostreae</name>
    <dbReference type="NCBI Taxonomy" id="1520892"/>
    <lineage>
        <taxon>Bacteria</taxon>
        <taxon>Pseudomonadati</taxon>
        <taxon>Bacteroidota</taxon>
        <taxon>Flavobacteriia</taxon>
        <taxon>Flavobacteriales</taxon>
        <taxon>Flavobacteriaceae</taxon>
        <taxon>Mariniflexile</taxon>
    </lineage>
</organism>
<proteinExistence type="predicted"/>
<protein>
    <submittedName>
        <fullName evidence="3">SWIM zinc finger domain-containing protein</fullName>
    </submittedName>
</protein>
<keyword evidence="4" id="KW-1185">Reference proteome</keyword>
<evidence type="ECO:0000256" key="1">
    <source>
        <dbReference type="PROSITE-ProRule" id="PRU00325"/>
    </source>
</evidence>
<evidence type="ECO:0000313" key="3">
    <source>
        <dbReference type="EMBL" id="MFB9055447.1"/>
    </source>
</evidence>
<dbReference type="Proteomes" id="UP001589585">
    <property type="component" value="Unassembled WGS sequence"/>
</dbReference>
<gene>
    <name evidence="3" type="ORF">ACFFU9_01715</name>
</gene>
<feature type="domain" description="SWIM-type" evidence="2">
    <location>
        <begin position="49"/>
        <end position="86"/>
    </location>
</feature>
<keyword evidence="1" id="KW-0862">Zinc</keyword>
<dbReference type="PROSITE" id="PS50966">
    <property type="entry name" value="ZF_SWIM"/>
    <property type="match status" value="1"/>
</dbReference>
<sequence length="565" mass="66278">MNIPLEHLEEKFLATALKNGLSYWKKGLFEIIEDDATTIKARVYGTDEYLSELMFLNKHIVDVNCTCPNNRTLFCKHIAILYYEKLKDVLALKKAKPRKASKQISKSKVDQEFFSIETAVQNASLVQLKEIVVQELRKNADFKLALEHKLNPKHKAKQALYAFYKVQIQELLRKHKKQNFIDYSASNSVGQAVIDIASLASEHYKNHNLEASFEICKAILDTMIKPLNYTDTSSGIFYQGLDEALNLVLEISTKAELQPKLRKNMYTFFLKHLKDKKNHGWGYEINFTDILIALAENNKQKDELLKIIYNEDLDRHSMQVYNIIKKFDGEQAAKDFVMEHKTLPEFRSILFNEFMENKDYNAAKQCMYEGLKVNSEFRGAVINWIKNLLKIGELTEDKELTIKSAKLLFLNLGFRIYPDGADYYELLKHQFTAEEWANEWPLLIEKEKDKTTVEEIYFREGRLDLLFKSITKKQDFYFNSNYLNFNEAHIASLLPEYNEAFILFLKGRIVNYIDFYKGKKYYKEVCTTLIAFKKQGLDISGILMYLKENYRNRPSLMTRIQEYFE</sequence>
<evidence type="ECO:0000313" key="4">
    <source>
        <dbReference type="Proteomes" id="UP001589585"/>
    </source>
</evidence>
<comment type="caution">
    <text evidence="3">The sequence shown here is derived from an EMBL/GenBank/DDBJ whole genome shotgun (WGS) entry which is preliminary data.</text>
</comment>
<reference evidence="3 4" key="1">
    <citation type="submission" date="2024-09" db="EMBL/GenBank/DDBJ databases">
        <authorList>
            <person name="Sun Q."/>
            <person name="Mori K."/>
        </authorList>
    </citation>
    <scope>NUCLEOTIDE SEQUENCE [LARGE SCALE GENOMIC DNA]</scope>
    <source>
        <strain evidence="3 4">CECT 8622</strain>
    </source>
</reference>
<dbReference type="EMBL" id="JBHMFC010000006">
    <property type="protein sequence ID" value="MFB9055447.1"/>
    <property type="molecule type" value="Genomic_DNA"/>
</dbReference>
<dbReference type="InterPro" id="IPR007527">
    <property type="entry name" value="Znf_SWIM"/>
</dbReference>
<keyword evidence="1" id="KW-0479">Metal-binding</keyword>
<evidence type="ECO:0000259" key="2">
    <source>
        <dbReference type="PROSITE" id="PS50966"/>
    </source>
</evidence>
<name>A0ABV5F7M3_9FLAO</name>
<accession>A0ABV5F7M3</accession>
<dbReference type="RefSeq" id="WP_379859632.1">
    <property type="nucleotide sequence ID" value="NZ_JBHMFC010000006.1"/>
</dbReference>
<keyword evidence="1" id="KW-0863">Zinc-finger</keyword>